<dbReference type="eggNOG" id="COG1453">
    <property type="taxonomic scope" value="Bacteria"/>
</dbReference>
<keyword evidence="3" id="KW-1185">Reference proteome</keyword>
<dbReference type="OrthoDB" id="9773828at2"/>
<dbReference type="EMBL" id="CP002360">
    <property type="protein sequence ID" value="AEE97134.1"/>
    <property type="molecule type" value="Genomic_DNA"/>
</dbReference>
<dbReference type="AlphaFoldDB" id="F4A1T4"/>
<dbReference type="PANTHER" id="PTHR43312:SF1">
    <property type="entry name" value="NADP-DEPENDENT OXIDOREDUCTASE DOMAIN-CONTAINING PROTEIN"/>
    <property type="match status" value="1"/>
</dbReference>
<evidence type="ECO:0000259" key="1">
    <source>
        <dbReference type="Pfam" id="PF00248"/>
    </source>
</evidence>
<evidence type="ECO:0000313" key="2">
    <source>
        <dbReference type="EMBL" id="AEE97134.1"/>
    </source>
</evidence>
<dbReference type="InterPro" id="IPR053135">
    <property type="entry name" value="AKR2_Oxidoreductase"/>
</dbReference>
<dbReference type="RefSeq" id="WP_013781562.1">
    <property type="nucleotide sequence ID" value="NC_015520.1"/>
</dbReference>
<organism evidence="2 3">
    <name type="scientific">Mahella australiensis (strain DSM 15567 / CIP 107919 / 50-1 BON)</name>
    <dbReference type="NCBI Taxonomy" id="697281"/>
    <lineage>
        <taxon>Bacteria</taxon>
        <taxon>Bacillati</taxon>
        <taxon>Bacillota</taxon>
        <taxon>Clostridia</taxon>
        <taxon>Thermoanaerobacterales</taxon>
        <taxon>Thermoanaerobacterales Family IV. Incertae Sedis</taxon>
        <taxon>Mahella</taxon>
    </lineage>
</organism>
<evidence type="ECO:0000313" key="3">
    <source>
        <dbReference type="Proteomes" id="UP000008457"/>
    </source>
</evidence>
<accession>F4A1T4</accession>
<dbReference type="HOGENOM" id="CLU_023205_3_0_9"/>
<dbReference type="KEGG" id="mas:Mahau_1958"/>
<dbReference type="STRING" id="697281.Mahau_1958"/>
<reference evidence="3" key="1">
    <citation type="submission" date="2010-11" db="EMBL/GenBank/DDBJ databases">
        <title>The complete genome of Mahella australiensis DSM 15567.</title>
        <authorList>
            <consortium name="US DOE Joint Genome Institute (JGI-PGF)"/>
            <person name="Lucas S."/>
            <person name="Copeland A."/>
            <person name="Lapidus A."/>
            <person name="Bruce D."/>
            <person name="Goodwin L."/>
            <person name="Pitluck S."/>
            <person name="Kyrpides N."/>
            <person name="Mavromatis K."/>
            <person name="Pagani I."/>
            <person name="Ivanova N."/>
            <person name="Teshima H."/>
            <person name="Brettin T."/>
            <person name="Detter J.C."/>
            <person name="Han C."/>
            <person name="Tapia R."/>
            <person name="Land M."/>
            <person name="Hauser L."/>
            <person name="Markowitz V."/>
            <person name="Cheng J.-F."/>
            <person name="Hugenholtz P."/>
            <person name="Woyke T."/>
            <person name="Wu D."/>
            <person name="Spring S."/>
            <person name="Pukall R."/>
            <person name="Steenblock K."/>
            <person name="Schneider S."/>
            <person name="Klenk H.-P."/>
            <person name="Eisen J.A."/>
        </authorList>
    </citation>
    <scope>NUCLEOTIDE SEQUENCE [LARGE SCALE GENOMIC DNA]</scope>
    <source>
        <strain evidence="3">DSM 15567 / CIP 107919 / 50-1 BON</strain>
    </source>
</reference>
<dbReference type="Gene3D" id="3.20.20.100">
    <property type="entry name" value="NADP-dependent oxidoreductase domain"/>
    <property type="match status" value="1"/>
</dbReference>
<dbReference type="PANTHER" id="PTHR43312">
    <property type="entry name" value="D-THREO-ALDOSE 1-DEHYDROGENASE"/>
    <property type="match status" value="1"/>
</dbReference>
<reference evidence="2 3" key="2">
    <citation type="journal article" date="2011" name="Stand. Genomic Sci.">
        <title>Complete genome sequence of Mahella australiensis type strain (50-1 BON).</title>
        <authorList>
            <person name="Sikorski J."/>
            <person name="Teshima H."/>
            <person name="Nolan M."/>
            <person name="Lucas S."/>
            <person name="Hammon N."/>
            <person name="Deshpande S."/>
            <person name="Cheng J.F."/>
            <person name="Pitluck S."/>
            <person name="Liolios K."/>
            <person name="Pagani I."/>
            <person name="Ivanova N."/>
            <person name="Huntemann M."/>
            <person name="Mavromatis K."/>
            <person name="Ovchinikova G."/>
            <person name="Pati A."/>
            <person name="Tapia R."/>
            <person name="Han C."/>
            <person name="Goodwin L."/>
            <person name="Chen A."/>
            <person name="Palaniappan K."/>
            <person name="Land M."/>
            <person name="Hauser L."/>
            <person name="Ngatchou-Djao O.D."/>
            <person name="Rohde M."/>
            <person name="Pukall R."/>
            <person name="Spring S."/>
            <person name="Abt B."/>
            <person name="Goker M."/>
            <person name="Detter J.C."/>
            <person name="Woyke T."/>
            <person name="Bristow J."/>
            <person name="Markowitz V."/>
            <person name="Hugenholtz P."/>
            <person name="Eisen J.A."/>
            <person name="Kyrpides N.C."/>
            <person name="Klenk H.P."/>
            <person name="Lapidus A."/>
        </authorList>
    </citation>
    <scope>NUCLEOTIDE SEQUENCE [LARGE SCALE GENOMIC DNA]</scope>
    <source>
        <strain evidence="3">DSM 15567 / CIP 107919 / 50-1 BON</strain>
    </source>
</reference>
<dbReference type="Pfam" id="PF00248">
    <property type="entry name" value="Aldo_ket_red"/>
    <property type="match status" value="1"/>
</dbReference>
<proteinExistence type="predicted"/>
<dbReference type="InterPro" id="IPR023210">
    <property type="entry name" value="NADP_OxRdtase_dom"/>
</dbReference>
<name>F4A1T4_MAHA5</name>
<dbReference type="Proteomes" id="UP000008457">
    <property type="component" value="Chromosome"/>
</dbReference>
<sequence>MEKRVLGKTGEKLSIIGFGGIVVSGMEQSNANNVVADAIDKDVNYFDVAPTYGDAEVKLGYALEGKRNNVFLACKAEERTKDGVMKQLEQSLKNLRTDYFDLYQMHSMTTQEDFDIAMGPNGALEALVEAKRKGLTRYIGFSAHSVEIALKLIDAFDFDTILFPTNWVNFFNADFGPQVVEKAAQKGMGYLAIKAMAMTPWTENEVRAYPNCWYKPVDDPELAALALRFTLSQPNVTAAIPPGDPNLFKLALSIGERPFEKITDEEVEFLKQRAKGLKSIFPQ</sequence>
<feature type="domain" description="NADP-dependent oxidoreductase" evidence="1">
    <location>
        <begin position="16"/>
        <end position="211"/>
    </location>
</feature>
<dbReference type="InterPro" id="IPR036812">
    <property type="entry name" value="NAD(P)_OxRdtase_dom_sf"/>
</dbReference>
<dbReference type="CDD" id="cd19100">
    <property type="entry name" value="AKR_unchar"/>
    <property type="match status" value="1"/>
</dbReference>
<gene>
    <name evidence="2" type="ordered locus">Mahau_1958</name>
</gene>
<protein>
    <submittedName>
        <fullName evidence="2">Aldo/keto reductase</fullName>
    </submittedName>
</protein>
<dbReference type="SUPFAM" id="SSF51430">
    <property type="entry name" value="NAD(P)-linked oxidoreductase"/>
    <property type="match status" value="1"/>
</dbReference>